<reference evidence="6 7" key="1">
    <citation type="submission" date="2019-07" db="EMBL/GenBank/DDBJ databases">
        <title>Complete genome of Crassaminicella thermophila SY095.</title>
        <authorList>
            <person name="Li X."/>
        </authorList>
    </citation>
    <scope>NUCLEOTIDE SEQUENCE [LARGE SCALE GENOMIC DNA]</scope>
    <source>
        <strain evidence="6 7">SY095</strain>
    </source>
</reference>
<dbReference type="Gene3D" id="3.30.470.10">
    <property type="match status" value="1"/>
</dbReference>
<dbReference type="Pfam" id="PF01063">
    <property type="entry name" value="Aminotran_4"/>
    <property type="match status" value="1"/>
</dbReference>
<comment type="cofactor">
    <cofactor evidence="1 5">
        <name>pyridoxal 5'-phosphate</name>
        <dbReference type="ChEBI" id="CHEBI:597326"/>
    </cofactor>
</comment>
<evidence type="ECO:0000313" key="7">
    <source>
        <dbReference type="Proteomes" id="UP000324646"/>
    </source>
</evidence>
<comment type="similarity">
    <text evidence="2 4">Belongs to the class-IV pyridoxal-phosphate-dependent aminotransferase family.</text>
</comment>
<evidence type="ECO:0000256" key="1">
    <source>
        <dbReference type="ARBA" id="ARBA00001933"/>
    </source>
</evidence>
<proteinExistence type="inferred from homology"/>
<evidence type="ECO:0000256" key="3">
    <source>
        <dbReference type="ARBA" id="ARBA00022898"/>
    </source>
</evidence>
<dbReference type="InterPro" id="IPR018300">
    <property type="entry name" value="Aminotrans_IV_CS"/>
</dbReference>
<dbReference type="GO" id="GO:0046394">
    <property type="term" value="P:carboxylic acid biosynthetic process"/>
    <property type="evidence" value="ECO:0007669"/>
    <property type="project" value="UniProtKB-ARBA"/>
</dbReference>
<sequence length="278" mass="32161">MKREAILNYYIYNGEKCSTDSIEVFDNIISPIIYEVIRIIDGIPLFLEDHLERFRKSLDLLGVKLEKSDEEIKAEIFELIKINKCNQMNVKLLCSNLYEKEQDFFVYFVKSHYPEPFLYKKGIHTILFYSERENPNAKVLNTSLRECVNEAIKKADAYEALLVNEDGYIMEGSRSNMFFVKKDVVYTAPAKDVLLGVTRNYIMKVCKMLNIKVVEKAIHEKEIASLDGAFMSGTSVNVLPIKSIDKIKMDSVDNQVINKILEGYLNEMKDYIKSQTAR</sequence>
<dbReference type="EMBL" id="CP042243">
    <property type="protein sequence ID" value="QEK11555.1"/>
    <property type="molecule type" value="Genomic_DNA"/>
</dbReference>
<dbReference type="GO" id="GO:0005829">
    <property type="term" value="C:cytosol"/>
    <property type="evidence" value="ECO:0007669"/>
    <property type="project" value="TreeGrafter"/>
</dbReference>
<evidence type="ECO:0000313" key="6">
    <source>
        <dbReference type="EMBL" id="QEK11555.1"/>
    </source>
</evidence>
<dbReference type="KEGG" id="crs:FQB35_03805"/>
<dbReference type="RefSeq" id="WP_148808710.1">
    <property type="nucleotide sequence ID" value="NZ_CP042243.1"/>
</dbReference>
<dbReference type="PANTHER" id="PTHR42743:SF11">
    <property type="entry name" value="AMINODEOXYCHORISMATE LYASE"/>
    <property type="match status" value="1"/>
</dbReference>
<dbReference type="InterPro" id="IPR043132">
    <property type="entry name" value="BCAT-like_C"/>
</dbReference>
<dbReference type="AlphaFoldDB" id="A0A5C0SAH6"/>
<dbReference type="InterPro" id="IPR050571">
    <property type="entry name" value="Class-IV_PLP-Dep_Aminotrnsfr"/>
</dbReference>
<evidence type="ECO:0000256" key="4">
    <source>
        <dbReference type="RuleBase" id="RU004106"/>
    </source>
</evidence>
<keyword evidence="6" id="KW-0032">Aminotransferase</keyword>
<dbReference type="CDD" id="cd00449">
    <property type="entry name" value="PLPDE_IV"/>
    <property type="match status" value="1"/>
</dbReference>
<dbReference type="Proteomes" id="UP000324646">
    <property type="component" value="Chromosome"/>
</dbReference>
<dbReference type="PROSITE" id="PS00770">
    <property type="entry name" value="AA_TRANSFER_CLASS_4"/>
    <property type="match status" value="1"/>
</dbReference>
<accession>A0A5C0SAH6</accession>
<protein>
    <submittedName>
        <fullName evidence="6">Branched-chain amino acid aminotransferase</fullName>
    </submittedName>
</protein>
<dbReference type="OrthoDB" id="9805628at2"/>
<dbReference type="SUPFAM" id="SSF56752">
    <property type="entry name" value="D-aminoacid aminotransferase-like PLP-dependent enzymes"/>
    <property type="match status" value="1"/>
</dbReference>
<evidence type="ECO:0000256" key="2">
    <source>
        <dbReference type="ARBA" id="ARBA00009320"/>
    </source>
</evidence>
<name>A0A5C0SAH6_CRATE</name>
<keyword evidence="7" id="KW-1185">Reference proteome</keyword>
<dbReference type="GO" id="GO:0008483">
    <property type="term" value="F:transaminase activity"/>
    <property type="evidence" value="ECO:0007669"/>
    <property type="project" value="UniProtKB-KW"/>
</dbReference>
<dbReference type="Gene3D" id="3.20.10.10">
    <property type="entry name" value="D-amino Acid Aminotransferase, subunit A, domain 2"/>
    <property type="match status" value="1"/>
</dbReference>
<dbReference type="InterPro" id="IPR036038">
    <property type="entry name" value="Aminotransferase-like"/>
</dbReference>
<gene>
    <name evidence="6" type="ORF">FQB35_03805</name>
</gene>
<keyword evidence="3 5" id="KW-0663">Pyridoxal phosphate</keyword>
<dbReference type="PANTHER" id="PTHR42743">
    <property type="entry name" value="AMINO-ACID AMINOTRANSFERASE"/>
    <property type="match status" value="1"/>
</dbReference>
<evidence type="ECO:0000256" key="5">
    <source>
        <dbReference type="RuleBase" id="RU004516"/>
    </source>
</evidence>
<dbReference type="InterPro" id="IPR001544">
    <property type="entry name" value="Aminotrans_IV"/>
</dbReference>
<organism evidence="6 7">
    <name type="scientific">Crassaminicella thermophila</name>
    <dbReference type="NCBI Taxonomy" id="2599308"/>
    <lineage>
        <taxon>Bacteria</taxon>
        <taxon>Bacillati</taxon>
        <taxon>Bacillota</taxon>
        <taxon>Clostridia</taxon>
        <taxon>Eubacteriales</taxon>
        <taxon>Clostridiaceae</taxon>
        <taxon>Crassaminicella</taxon>
    </lineage>
</organism>
<keyword evidence="6" id="KW-0808">Transferase</keyword>
<dbReference type="InterPro" id="IPR043131">
    <property type="entry name" value="BCAT-like_N"/>
</dbReference>